<dbReference type="GO" id="GO:0006935">
    <property type="term" value="P:chemotaxis"/>
    <property type="evidence" value="ECO:0007669"/>
    <property type="project" value="UniProtKB-KW"/>
</dbReference>
<dbReference type="PRINTS" id="PR00260">
    <property type="entry name" value="CHEMTRNSDUCR"/>
</dbReference>
<evidence type="ECO:0000313" key="9">
    <source>
        <dbReference type="Proteomes" id="UP000013063"/>
    </source>
</evidence>
<dbReference type="InterPro" id="IPR004090">
    <property type="entry name" value="Chemotax_Me-accpt_rcpt"/>
</dbReference>
<dbReference type="Gene3D" id="3.30.450.20">
    <property type="entry name" value="PAS domain"/>
    <property type="match status" value="2"/>
</dbReference>
<dbReference type="InterPro" id="IPR004089">
    <property type="entry name" value="MCPsignal_dom"/>
</dbReference>
<evidence type="ECO:0000259" key="6">
    <source>
        <dbReference type="PROSITE" id="PS50111"/>
    </source>
</evidence>
<dbReference type="PANTHER" id="PTHR43531:SF11">
    <property type="entry name" value="METHYL-ACCEPTING CHEMOTAXIS PROTEIN 3"/>
    <property type="match status" value="1"/>
</dbReference>
<accession>R0D0Y4</accession>
<dbReference type="InterPro" id="IPR051310">
    <property type="entry name" value="MCP_chemotaxis"/>
</dbReference>
<protein>
    <submittedName>
        <fullName evidence="8">Methyl-accepting chemotaxis sensory transducer with Pas/Pac sensor</fullName>
    </submittedName>
</protein>
<dbReference type="Pfam" id="PF00015">
    <property type="entry name" value="MCPsignal"/>
    <property type="match status" value="1"/>
</dbReference>
<dbReference type="PANTHER" id="PTHR43531">
    <property type="entry name" value="PROTEIN ICFG"/>
    <property type="match status" value="1"/>
</dbReference>
<dbReference type="PROSITE" id="PS50111">
    <property type="entry name" value="CHEMOTAXIS_TRANSDUC_2"/>
    <property type="match status" value="1"/>
</dbReference>
<comment type="similarity">
    <text evidence="3">Belongs to the methyl-accepting chemotaxis (MCP) protein family.</text>
</comment>
<evidence type="ECO:0000259" key="7">
    <source>
        <dbReference type="PROSITE" id="PS50885"/>
    </source>
</evidence>
<dbReference type="STRING" id="1292034.OR37_01871"/>
<feature type="domain" description="HAMP" evidence="7">
    <location>
        <begin position="247"/>
        <end position="299"/>
    </location>
</feature>
<dbReference type="AlphaFoldDB" id="R0D0Y4"/>
<dbReference type="Proteomes" id="UP000013063">
    <property type="component" value="Unassembled WGS sequence"/>
</dbReference>
<comment type="subcellular location">
    <subcellularLocation>
        <location evidence="1">Membrane</location>
    </subcellularLocation>
</comment>
<dbReference type="CDD" id="cd00130">
    <property type="entry name" value="PAS"/>
    <property type="match status" value="1"/>
</dbReference>
<comment type="caution">
    <text evidence="8">The sequence shown here is derived from an EMBL/GenBank/DDBJ whole genome shotgun (WGS) entry which is preliminary data.</text>
</comment>
<dbReference type="EMBL" id="APMP01000008">
    <property type="protein sequence ID" value="ENZ82316.1"/>
    <property type="molecule type" value="Genomic_DNA"/>
</dbReference>
<keyword evidence="9" id="KW-1185">Reference proteome</keyword>
<dbReference type="FunFam" id="1.10.287.950:FF:000001">
    <property type="entry name" value="Methyl-accepting chemotaxis sensory transducer"/>
    <property type="match status" value="1"/>
</dbReference>
<keyword evidence="2" id="KW-0145">Chemotaxis</keyword>
<evidence type="ECO:0000256" key="1">
    <source>
        <dbReference type="ARBA" id="ARBA00004370"/>
    </source>
</evidence>
<evidence type="ECO:0000256" key="4">
    <source>
        <dbReference type="PROSITE-ProRule" id="PRU00284"/>
    </source>
</evidence>
<gene>
    <name evidence="8" type="ORF">OR37_01871</name>
</gene>
<dbReference type="InterPro" id="IPR035965">
    <property type="entry name" value="PAS-like_dom_sf"/>
</dbReference>
<proteinExistence type="inferred from homology"/>
<dbReference type="PROSITE" id="PS50885">
    <property type="entry name" value="HAMP"/>
    <property type="match status" value="1"/>
</dbReference>
<reference evidence="8 9" key="1">
    <citation type="journal article" date="2013" name="Genome Announc.">
        <title>Draft Genome Sequence for Caulobacter sp. Strain OR37, a Bacterium Tolerant to Heavy Metals.</title>
        <authorList>
            <person name="Utturkar S.M."/>
            <person name="Bollmann A."/>
            <person name="Brzoska R.M."/>
            <person name="Klingeman D.M."/>
            <person name="Epstein S.E."/>
            <person name="Palumbo A.V."/>
            <person name="Brown S.D."/>
        </authorList>
    </citation>
    <scope>NUCLEOTIDE SEQUENCE [LARGE SCALE GENOMIC DNA]</scope>
    <source>
        <strain evidence="8 9">OR37</strain>
    </source>
</reference>
<dbReference type="PATRIC" id="fig|1292034.3.peg.1860"/>
<organism evidence="8 9">
    <name type="scientific">Caulobacter vibrioides OR37</name>
    <dbReference type="NCBI Taxonomy" id="1292034"/>
    <lineage>
        <taxon>Bacteria</taxon>
        <taxon>Pseudomonadati</taxon>
        <taxon>Pseudomonadota</taxon>
        <taxon>Alphaproteobacteria</taxon>
        <taxon>Caulobacterales</taxon>
        <taxon>Caulobacteraceae</taxon>
        <taxon>Caulobacter</taxon>
    </lineage>
</organism>
<dbReference type="InterPro" id="IPR000014">
    <property type="entry name" value="PAS"/>
</dbReference>
<dbReference type="SUPFAM" id="SSF58104">
    <property type="entry name" value="Methyl-accepting chemotaxis protein (MCP) signaling domain"/>
    <property type="match status" value="1"/>
</dbReference>
<dbReference type="Gene3D" id="1.10.287.950">
    <property type="entry name" value="Methyl-accepting chemotaxis protein"/>
    <property type="match status" value="1"/>
</dbReference>
<dbReference type="InterPro" id="IPR003660">
    <property type="entry name" value="HAMP_dom"/>
</dbReference>
<feature type="domain" description="Methyl-accepting transducer" evidence="6">
    <location>
        <begin position="304"/>
        <end position="533"/>
    </location>
</feature>
<dbReference type="GO" id="GO:0007165">
    <property type="term" value="P:signal transduction"/>
    <property type="evidence" value="ECO:0007669"/>
    <property type="project" value="UniProtKB-KW"/>
</dbReference>
<dbReference type="GO" id="GO:0004888">
    <property type="term" value="F:transmembrane signaling receptor activity"/>
    <property type="evidence" value="ECO:0007669"/>
    <property type="project" value="InterPro"/>
</dbReference>
<dbReference type="InterPro" id="IPR013655">
    <property type="entry name" value="PAS_fold_3"/>
</dbReference>
<dbReference type="GO" id="GO:0016020">
    <property type="term" value="C:membrane"/>
    <property type="evidence" value="ECO:0007669"/>
    <property type="project" value="UniProtKB-SubCell"/>
</dbReference>
<dbReference type="SUPFAM" id="SSF55785">
    <property type="entry name" value="PYP-like sensor domain (PAS domain)"/>
    <property type="match status" value="1"/>
</dbReference>
<evidence type="ECO:0000256" key="3">
    <source>
        <dbReference type="ARBA" id="ARBA00029447"/>
    </source>
</evidence>
<dbReference type="eggNOG" id="COG0840">
    <property type="taxonomic scope" value="Bacteria"/>
</dbReference>
<dbReference type="Pfam" id="PF08447">
    <property type="entry name" value="PAS_3"/>
    <property type="match status" value="1"/>
</dbReference>
<sequence length="604" mass="64670">MINFKGAARKRASDTASALAALRAKVMIADANLNITYMNPALEELMREAEQELRADLPQFRADRIIGSNIDIFHKNPAHQRALLAKLTQAYDATINVGGRAFDLRVMPLRQGDKITGYVVEWADAKERLLNLDYMGQIAAIGRSQAMIEFKVTGEVVNANENFLDAMGYRLEEIQGRHHSLFVAPGERDTEAYRAFWADLARGQFFSGEFKRIGKAGNDVWIQGAYNPILDHRGVVSKVVKFATVVTGRVEAVNAISLGLERLAANDLTYRIEQTVDPAFAKVRDDFNAAMRVLDDTLASVAQVTDTVGAGAGEISNASDDLSRRTEQQAATLEETAAALDEITSTVKRSAEGAKQASSVASTTRIDATRSGDIVAEAVSAMGEIESGSNQITQIIGVIDEIAFQTNLLALNAGVEAARAGEAGRGFAVVAQEVRALAQRSADAAKEIKTLISNSTAQVERGVRLVGDTGKALNTIVDKVGQIDALIAEIAKSSQEQATGINQVNTAVNQMDQVTQQNAAMVEEATAAASGLKSEARELAGMVGRFQTSKASAAPRAVGDQRNPVVSTPRKPEVSARPGAAVTASPARRLQQSAALAVETWEEF</sequence>
<dbReference type="CDD" id="cd11386">
    <property type="entry name" value="MCP_signal"/>
    <property type="match status" value="1"/>
</dbReference>
<dbReference type="NCBIfam" id="TIGR00229">
    <property type="entry name" value="sensory_box"/>
    <property type="match status" value="1"/>
</dbReference>
<feature type="region of interest" description="Disordered" evidence="5">
    <location>
        <begin position="551"/>
        <end position="587"/>
    </location>
</feature>
<dbReference type="OrthoDB" id="9765776at2"/>
<dbReference type="RefSeq" id="WP_004618530.1">
    <property type="nucleotide sequence ID" value="NZ_APMP01000008.1"/>
</dbReference>
<evidence type="ECO:0000256" key="5">
    <source>
        <dbReference type="SAM" id="MobiDB-lite"/>
    </source>
</evidence>
<evidence type="ECO:0000313" key="8">
    <source>
        <dbReference type="EMBL" id="ENZ82316.1"/>
    </source>
</evidence>
<evidence type="ECO:0000256" key="2">
    <source>
        <dbReference type="ARBA" id="ARBA00022500"/>
    </source>
</evidence>
<keyword evidence="4" id="KW-0807">Transducer</keyword>
<name>R0D0Y4_CAUVI</name>
<dbReference type="SMART" id="SM00283">
    <property type="entry name" value="MA"/>
    <property type="match status" value="1"/>
</dbReference>